<gene>
    <name evidence="2" type="ORF">QE375_000165</name>
</gene>
<organism evidence="2 3">
    <name type="scientific">Microbacterium foliorum</name>
    <dbReference type="NCBI Taxonomy" id="104336"/>
    <lineage>
        <taxon>Bacteria</taxon>
        <taxon>Bacillati</taxon>
        <taxon>Actinomycetota</taxon>
        <taxon>Actinomycetes</taxon>
        <taxon>Micrococcales</taxon>
        <taxon>Microbacteriaceae</taxon>
        <taxon>Microbacterium</taxon>
    </lineage>
</organism>
<evidence type="ECO:0000259" key="1">
    <source>
        <dbReference type="PROSITE" id="PS51186"/>
    </source>
</evidence>
<dbReference type="Proteomes" id="UP001249291">
    <property type="component" value="Unassembled WGS sequence"/>
</dbReference>
<dbReference type="PANTHER" id="PTHR43441">
    <property type="entry name" value="RIBOSOMAL-PROTEIN-SERINE ACETYLTRANSFERASE"/>
    <property type="match status" value="1"/>
</dbReference>
<sequence length="187" mass="20765">MSDAPLVLPILSGRQVRLREWRDTDVALVQEASRDTLIPLVTTVPRTPDETAAVAFIRRQHQRLESGAGYAFAIADLDDRAVGHIGLSPVGRTRASVGYWVAASQRRRGCAADALATLTSWASTLERLDRLELYVEPANEGSWRVAESAGYEREGLLKAWQRIDGRPRDMYMYAQLTERARVGAGRS</sequence>
<proteinExistence type="predicted"/>
<dbReference type="InterPro" id="IPR000182">
    <property type="entry name" value="GNAT_dom"/>
</dbReference>
<keyword evidence="3" id="KW-1185">Reference proteome</keyword>
<keyword evidence="2" id="KW-0012">Acyltransferase</keyword>
<reference evidence="2 3" key="1">
    <citation type="submission" date="2023-08" db="EMBL/GenBank/DDBJ databases">
        <title>Functional and genomic diversity of the sorghum phyllosphere microbiome.</title>
        <authorList>
            <person name="Shade A."/>
        </authorList>
    </citation>
    <scope>NUCLEOTIDE SEQUENCE [LARGE SCALE GENOMIC DNA]</scope>
    <source>
        <strain evidence="2 3">SORGH_AS_0445</strain>
    </source>
</reference>
<dbReference type="InterPro" id="IPR051908">
    <property type="entry name" value="Ribosomal_N-acetyltransferase"/>
</dbReference>
<dbReference type="Pfam" id="PF13302">
    <property type="entry name" value="Acetyltransf_3"/>
    <property type="match status" value="1"/>
</dbReference>
<dbReference type="RefSeq" id="WP_309686407.1">
    <property type="nucleotide sequence ID" value="NZ_JAVIZQ010000001.1"/>
</dbReference>
<dbReference type="PANTHER" id="PTHR43441:SF10">
    <property type="entry name" value="ACETYLTRANSFERASE"/>
    <property type="match status" value="1"/>
</dbReference>
<dbReference type="InterPro" id="IPR016181">
    <property type="entry name" value="Acyl_CoA_acyltransferase"/>
</dbReference>
<comment type="caution">
    <text evidence="2">The sequence shown here is derived from an EMBL/GenBank/DDBJ whole genome shotgun (WGS) entry which is preliminary data.</text>
</comment>
<dbReference type="GO" id="GO:0008999">
    <property type="term" value="F:protein-N-terminal-alanine acetyltransferase activity"/>
    <property type="evidence" value="ECO:0007669"/>
    <property type="project" value="UniProtKB-EC"/>
</dbReference>
<name>A0ABU1HKP5_9MICO</name>
<evidence type="ECO:0000313" key="3">
    <source>
        <dbReference type="Proteomes" id="UP001249291"/>
    </source>
</evidence>
<dbReference type="PROSITE" id="PS51186">
    <property type="entry name" value="GNAT"/>
    <property type="match status" value="1"/>
</dbReference>
<evidence type="ECO:0000313" key="2">
    <source>
        <dbReference type="EMBL" id="MDR6140611.1"/>
    </source>
</evidence>
<dbReference type="Gene3D" id="3.40.630.30">
    <property type="match status" value="1"/>
</dbReference>
<feature type="domain" description="N-acetyltransferase" evidence="1">
    <location>
        <begin position="16"/>
        <end position="177"/>
    </location>
</feature>
<dbReference type="SUPFAM" id="SSF55729">
    <property type="entry name" value="Acyl-CoA N-acyltransferases (Nat)"/>
    <property type="match status" value="1"/>
</dbReference>
<protein>
    <submittedName>
        <fullName evidence="2">Ribosomal-protein-alanine N-acetyltransferase</fullName>
        <ecNumber evidence="2">2.3.1.267</ecNumber>
    </submittedName>
</protein>
<dbReference type="EMBL" id="JAVIZQ010000001">
    <property type="protein sequence ID" value="MDR6140611.1"/>
    <property type="molecule type" value="Genomic_DNA"/>
</dbReference>
<dbReference type="EC" id="2.3.1.267" evidence="2"/>
<accession>A0ABU1HKP5</accession>
<keyword evidence="2" id="KW-0808">Transferase</keyword>